<dbReference type="AlphaFoldDB" id="A0A1V0QEU5"/>
<dbReference type="EMBL" id="CP015405">
    <property type="protein sequence ID" value="ARE64962.1"/>
    <property type="molecule type" value="Genomic_DNA"/>
</dbReference>
<dbReference type="Proteomes" id="UP000092574">
    <property type="component" value="Chromosome"/>
</dbReference>
<dbReference type="KEGG" id="byl:A4V09_23875"/>
<protein>
    <submittedName>
        <fullName evidence="1">Uncharacterized protein</fullName>
    </submittedName>
</protein>
<evidence type="ECO:0000313" key="2">
    <source>
        <dbReference type="Proteomes" id="UP000092574"/>
    </source>
</evidence>
<keyword evidence="2" id="KW-1185">Reference proteome</keyword>
<name>A0A1V0QEU5_9FIRM</name>
<organism evidence="1 2">
    <name type="scientific">Blautia pseudococcoides</name>
    <dbReference type="NCBI Taxonomy" id="1796616"/>
    <lineage>
        <taxon>Bacteria</taxon>
        <taxon>Bacillati</taxon>
        <taxon>Bacillota</taxon>
        <taxon>Clostridia</taxon>
        <taxon>Lachnospirales</taxon>
        <taxon>Lachnospiraceae</taxon>
        <taxon>Blautia</taxon>
    </lineage>
</organism>
<accession>A0A1V0QEU5</accession>
<reference evidence="1" key="1">
    <citation type="submission" date="2017-04" db="EMBL/GenBank/DDBJ databases">
        <title>Complete Genome Sequences of Twelve Strains of a Stable Defined Moderately Diverse Mouse Microbiota 2 (sDMDMm2).</title>
        <authorList>
            <person name="Uchimura Y."/>
            <person name="Wyss M."/>
            <person name="Brugiroux S."/>
            <person name="Limenitakis J.P."/>
            <person name="Stecher B."/>
            <person name="McCoy K.D."/>
            <person name="Macpherson A.J."/>
        </authorList>
    </citation>
    <scope>NUCLEOTIDE SEQUENCE</scope>
    <source>
        <strain evidence="1">YL58</strain>
    </source>
</reference>
<evidence type="ECO:0000313" key="1">
    <source>
        <dbReference type="EMBL" id="ARE64962.1"/>
    </source>
</evidence>
<sequence>MEKSVSKLSGIQEVSVNLLKNSMVYLWVT</sequence>
<proteinExistence type="predicted"/>
<gene>
    <name evidence="1" type="ORF">A4V09_23875</name>
</gene>